<reference evidence="2 3" key="1">
    <citation type="submission" date="2020-04" db="EMBL/GenBank/DDBJ databases">
        <authorList>
            <person name="De Canck E."/>
        </authorList>
    </citation>
    <scope>NUCLEOTIDE SEQUENCE [LARGE SCALE GENOMIC DNA]</scope>
    <source>
        <strain evidence="2 3">LMG 6000</strain>
    </source>
</reference>
<evidence type="ECO:0000259" key="1">
    <source>
        <dbReference type="SMART" id="SM00530"/>
    </source>
</evidence>
<evidence type="ECO:0000313" key="3">
    <source>
        <dbReference type="Proteomes" id="UP000494183"/>
    </source>
</evidence>
<dbReference type="Pfam" id="PF17765">
    <property type="entry name" value="MLTR_LBD"/>
    <property type="match status" value="1"/>
</dbReference>
<keyword evidence="3" id="KW-1185">Reference proteome</keyword>
<feature type="domain" description="HTH cro/C1-type" evidence="1">
    <location>
        <begin position="53"/>
        <end position="125"/>
    </location>
</feature>
<dbReference type="AlphaFoldDB" id="A0A6S7F5A5"/>
<dbReference type="SMART" id="SM00530">
    <property type="entry name" value="HTH_XRE"/>
    <property type="match status" value="1"/>
</dbReference>
<dbReference type="Gene3D" id="1.10.260.40">
    <property type="entry name" value="lambda repressor-like DNA-binding domains"/>
    <property type="match status" value="1"/>
</dbReference>
<dbReference type="InterPro" id="IPR010982">
    <property type="entry name" value="Lambda_DNA-bd_dom_sf"/>
</dbReference>
<dbReference type="InterPro" id="IPR041413">
    <property type="entry name" value="MLTR_LBD"/>
</dbReference>
<dbReference type="PANTHER" id="PTHR35010">
    <property type="entry name" value="BLL4672 PROTEIN-RELATED"/>
    <property type="match status" value="1"/>
</dbReference>
<dbReference type="PANTHER" id="PTHR35010:SF2">
    <property type="entry name" value="BLL4672 PROTEIN"/>
    <property type="match status" value="1"/>
</dbReference>
<dbReference type="SUPFAM" id="SSF47413">
    <property type="entry name" value="lambda repressor-like DNA-binding domains"/>
    <property type="match status" value="1"/>
</dbReference>
<dbReference type="GO" id="GO:0003677">
    <property type="term" value="F:DNA binding"/>
    <property type="evidence" value="ECO:0007669"/>
    <property type="project" value="InterPro"/>
</dbReference>
<dbReference type="CDD" id="cd00093">
    <property type="entry name" value="HTH_XRE"/>
    <property type="match status" value="1"/>
</dbReference>
<dbReference type="EMBL" id="CADILH010000007">
    <property type="protein sequence ID" value="CAB3935543.1"/>
    <property type="molecule type" value="Genomic_DNA"/>
</dbReference>
<dbReference type="InterPro" id="IPR001387">
    <property type="entry name" value="Cro/C1-type_HTH"/>
</dbReference>
<protein>
    <recommendedName>
        <fullName evidence="1">HTH cro/C1-type domain-containing protein</fullName>
    </recommendedName>
</protein>
<dbReference type="Gene3D" id="3.30.450.180">
    <property type="match status" value="1"/>
</dbReference>
<accession>A0A6S7F5A5</accession>
<evidence type="ECO:0000313" key="2">
    <source>
        <dbReference type="EMBL" id="CAB3935543.1"/>
    </source>
</evidence>
<name>A0A6S7F5A5_9BURK</name>
<organism evidence="2 3">
    <name type="scientific">Achromobacter insolitus</name>
    <dbReference type="NCBI Taxonomy" id="217204"/>
    <lineage>
        <taxon>Bacteria</taxon>
        <taxon>Pseudomonadati</taxon>
        <taxon>Pseudomonadota</taxon>
        <taxon>Betaproteobacteria</taxon>
        <taxon>Burkholderiales</taxon>
        <taxon>Alcaligenaceae</taxon>
        <taxon>Achromobacter</taxon>
    </lineage>
</organism>
<dbReference type="Pfam" id="PF13560">
    <property type="entry name" value="HTH_31"/>
    <property type="match status" value="1"/>
</dbReference>
<gene>
    <name evidence="2" type="ORF">LMG6000_04379</name>
</gene>
<dbReference type="Proteomes" id="UP000494183">
    <property type="component" value="Unassembled WGS sequence"/>
</dbReference>
<sequence>MESAIGVRMSAILERLLALYNLAVYAITTCNRLMTATEAPKRLERTRADLSEFLRLRRERLTPAQLGLPAAGRRRTPGLRREEVAALAGVGLAWYTWFEQGRNISVSAGFLENLARVLKLDAAERRHLYLLAHQRPPSEPGRTWCTVPAQVRRLMDDLPARPAYILNLRWDVVVWNAAADRVFNFSAQEAGRRNLLWMLFADPAMRELFVDWQAQAPAMLSTFRRDFASAGQAPDVAELVDELERVSPDFKALWRVHDVHGSCMGLRSLRVPPLGALAFEHSTLSVDESRHLRLVVYAPAPDEPKAEAFKRWLRTRQASRPQSGRGTRE</sequence>
<proteinExistence type="predicted"/>